<dbReference type="OrthoDB" id="1421172at2"/>
<dbReference type="GO" id="GO:0043022">
    <property type="term" value="F:ribosome binding"/>
    <property type="evidence" value="ECO:0007669"/>
    <property type="project" value="InterPro"/>
</dbReference>
<keyword evidence="1" id="KW-0812">Transmembrane</keyword>
<evidence type="ECO:0000313" key="3">
    <source>
        <dbReference type="EMBL" id="KQC28729.1"/>
    </source>
</evidence>
<dbReference type="PATRIC" id="fig|1547436.3.peg.338"/>
<name>A0A0Q1H5B6_9FLAO</name>
<gene>
    <name evidence="3" type="ORF">AAY42_01610</name>
</gene>
<feature type="domain" description="Letm1 RBD" evidence="2">
    <location>
        <begin position="340"/>
        <end position="394"/>
    </location>
</feature>
<evidence type="ECO:0000313" key="4">
    <source>
        <dbReference type="Proteomes" id="UP000050827"/>
    </source>
</evidence>
<sequence length="396" mass="45559">MNPSSSGWINKFGHLVKKESIHFPNFDSLYQELKRNGFIYGIHLDICSFIDVEHELTEDEIAKINLLTALYFTFTLEKGETDFDLFVNTVFNYYQSLDVAKISFLNKILSGKQTESQLEKLLDSRIYLGGTAFNRAFGNSLTNSLLYVDILIFQIYLQGSPNIMRHAQLLEYVTINIAYHALNSKETKKADDKLIQLLDSSLTYVDPDKANFDGTYRDLLKYNFSKYAKDYFLDMACLTIWEDKSLDYTESEYIFGLGSDLEKSKNEVESVLKYTTEFFQKNSSKVAYLNDKNLAFQFYEGMLKNVSKLILRNSKRLKKELTESKELVSLLSKSAAKELNPEEKKKVQKQLLDIFKTIPSLAIFMLPGGAVLLPIFIKLIPKLLPSAFDDNRIEEN</sequence>
<keyword evidence="4" id="KW-1185">Reference proteome</keyword>
<proteinExistence type="predicted"/>
<dbReference type="InterPro" id="IPR033122">
    <property type="entry name" value="LETM1-like_RBD"/>
</dbReference>
<dbReference type="EMBL" id="LCTZ01000002">
    <property type="protein sequence ID" value="KQC28729.1"/>
    <property type="molecule type" value="Genomic_DNA"/>
</dbReference>
<comment type="caution">
    <text evidence="3">The sequence shown here is derived from an EMBL/GenBank/DDBJ whole genome shotgun (WGS) entry which is preliminary data.</text>
</comment>
<dbReference type="RefSeq" id="WP_055392265.1">
    <property type="nucleotide sequence ID" value="NZ_LCTZ01000002.1"/>
</dbReference>
<organism evidence="3 4">
    <name type="scientific">Flagellimonas eckloniae</name>
    <dbReference type="NCBI Taxonomy" id="346185"/>
    <lineage>
        <taxon>Bacteria</taxon>
        <taxon>Pseudomonadati</taxon>
        <taxon>Bacteroidota</taxon>
        <taxon>Flavobacteriia</taxon>
        <taxon>Flavobacteriales</taxon>
        <taxon>Flavobacteriaceae</taxon>
        <taxon>Flagellimonas</taxon>
    </lineage>
</organism>
<dbReference type="Pfam" id="PF07766">
    <property type="entry name" value="LETM1_RBD"/>
    <property type="match status" value="1"/>
</dbReference>
<keyword evidence="1" id="KW-0472">Membrane</keyword>
<dbReference type="NCBIfam" id="NF040639">
    <property type="entry name" value="LETM1_rel_film"/>
    <property type="match status" value="1"/>
</dbReference>
<dbReference type="AlphaFoldDB" id="A0A0Q1H5B6"/>
<protein>
    <recommendedName>
        <fullName evidence="2">Letm1 RBD domain-containing protein</fullName>
    </recommendedName>
</protein>
<reference evidence="3 4" key="1">
    <citation type="submission" date="2015-04" db="EMBL/GenBank/DDBJ databases">
        <title>Complete genome of flavobacterium.</title>
        <authorList>
            <person name="Kwon Y.M."/>
            <person name="Kim S.-J."/>
        </authorList>
    </citation>
    <scope>NUCLEOTIDE SEQUENCE [LARGE SCALE GENOMIC DNA]</scope>
    <source>
        <strain evidence="3 4">DK169</strain>
    </source>
</reference>
<accession>A0A0Q1H5B6</accession>
<dbReference type="Proteomes" id="UP000050827">
    <property type="component" value="Unassembled WGS sequence"/>
</dbReference>
<feature type="transmembrane region" description="Helical" evidence="1">
    <location>
        <begin position="358"/>
        <end position="377"/>
    </location>
</feature>
<dbReference type="STRING" id="346185.AAY42_01610"/>
<evidence type="ECO:0000259" key="2">
    <source>
        <dbReference type="Pfam" id="PF07766"/>
    </source>
</evidence>
<keyword evidence="1" id="KW-1133">Transmembrane helix</keyword>
<evidence type="ECO:0000256" key="1">
    <source>
        <dbReference type="SAM" id="Phobius"/>
    </source>
</evidence>